<dbReference type="GO" id="GO:0003910">
    <property type="term" value="F:DNA ligase (ATP) activity"/>
    <property type="evidence" value="ECO:0007669"/>
    <property type="project" value="UniProtKB-EC"/>
</dbReference>
<dbReference type="InterPro" id="IPR012310">
    <property type="entry name" value="DNA_ligase_ATP-dep_cent"/>
</dbReference>
<feature type="domain" description="ATP-dependent DNA ligase family profile" evidence="5">
    <location>
        <begin position="112"/>
        <end position="247"/>
    </location>
</feature>
<dbReference type="Gene3D" id="2.40.50.140">
    <property type="entry name" value="Nucleic acid-binding proteins"/>
    <property type="match status" value="1"/>
</dbReference>
<organism evidence="6 7">
    <name type="scientific">Candidatus Pseudobacter hemicellulosilyticus</name>
    <dbReference type="NCBI Taxonomy" id="3121375"/>
    <lineage>
        <taxon>Bacteria</taxon>
        <taxon>Pseudomonadati</taxon>
        <taxon>Bacteroidota</taxon>
        <taxon>Chitinophagia</taxon>
        <taxon>Chitinophagales</taxon>
        <taxon>Chitinophagaceae</taxon>
        <taxon>Pseudobacter</taxon>
    </lineage>
</organism>
<comment type="similarity">
    <text evidence="1">Belongs to the ATP-dependent DNA ligase family.</text>
</comment>
<dbReference type="EMBL" id="CP119311">
    <property type="protein sequence ID" value="WEK33489.1"/>
    <property type="molecule type" value="Genomic_DNA"/>
</dbReference>
<reference evidence="6" key="1">
    <citation type="submission" date="2023-03" db="EMBL/GenBank/DDBJ databases">
        <title>Andean soil-derived lignocellulolytic bacterial consortium as a source of novel taxa and putative plastic-active enzymes.</title>
        <authorList>
            <person name="Diaz-Garcia L."/>
            <person name="Chuvochina M."/>
            <person name="Feuerriegel G."/>
            <person name="Bunk B."/>
            <person name="Sproer C."/>
            <person name="Streit W.R."/>
            <person name="Rodriguez L.M."/>
            <person name="Overmann J."/>
            <person name="Jimenez D.J."/>
        </authorList>
    </citation>
    <scope>NUCLEOTIDE SEQUENCE</scope>
    <source>
        <strain evidence="6">MAG 7</strain>
    </source>
</reference>
<dbReference type="Pfam" id="PF04679">
    <property type="entry name" value="DNA_ligase_A_C"/>
    <property type="match status" value="1"/>
</dbReference>
<dbReference type="InterPro" id="IPR012309">
    <property type="entry name" value="DNA_ligase_ATP-dep_C"/>
</dbReference>
<accession>A0AAJ5WLV6</accession>
<dbReference type="EC" id="6.5.1.1" evidence="2"/>
<dbReference type="PANTHER" id="PTHR45674:SF4">
    <property type="entry name" value="DNA LIGASE 1"/>
    <property type="match status" value="1"/>
</dbReference>
<dbReference type="NCBIfam" id="TIGR02779">
    <property type="entry name" value="NHEJ_ligase_lig"/>
    <property type="match status" value="1"/>
</dbReference>
<comment type="catalytic activity">
    <reaction evidence="4">
        <text>ATP + (deoxyribonucleotide)n-3'-hydroxyl + 5'-phospho-(deoxyribonucleotide)m = (deoxyribonucleotide)n+m + AMP + diphosphate.</text>
        <dbReference type="EC" id="6.5.1.1"/>
    </reaction>
</comment>
<dbReference type="InterPro" id="IPR014146">
    <property type="entry name" value="LigD_ligase_dom"/>
</dbReference>
<dbReference type="Pfam" id="PF01068">
    <property type="entry name" value="DNA_ligase_A_M"/>
    <property type="match status" value="1"/>
</dbReference>
<protein>
    <recommendedName>
        <fullName evidence="2">DNA ligase (ATP)</fullName>
        <ecNumber evidence="2">6.5.1.1</ecNumber>
    </recommendedName>
</protein>
<dbReference type="Proteomes" id="UP001220610">
    <property type="component" value="Chromosome"/>
</dbReference>
<sequence length="325" mass="37701">MAPLKSKTGLKKFDTAARHTRFYKPMLATLGGLPFDDPDWLFEMKWDGYRAVADWSKGKLKLYSRNGISFIDKYPIIAEALTRLKHDCVLDGEIVVMDEKGRPRFQLLQHYAEDPRWPIAYYIFDILFLKGQDLKDLPLLQRKELLQQLLKPYKNDLLRYSDHIATKGKKFFKQVMKLDFEGMVAKKADSSYHIGFRSNEWVKIKHHNTVEAVIAGFTEPRRSRKYFGALILGQYKGRELQYMGHTGTGFTQQGLKELWQQLQPLVVSRSPFAGKVKVNAPVTWVQPKLVCNIKFTEQTNEGLLRHPVFMGLRMDKKPDEVTNTD</sequence>
<dbReference type="GO" id="GO:0006281">
    <property type="term" value="P:DNA repair"/>
    <property type="evidence" value="ECO:0007669"/>
    <property type="project" value="InterPro"/>
</dbReference>
<dbReference type="CDD" id="cd07971">
    <property type="entry name" value="OBF_DNA_ligase_LigD"/>
    <property type="match status" value="1"/>
</dbReference>
<evidence type="ECO:0000256" key="1">
    <source>
        <dbReference type="ARBA" id="ARBA00007572"/>
    </source>
</evidence>
<dbReference type="InterPro" id="IPR012340">
    <property type="entry name" value="NA-bd_OB-fold"/>
</dbReference>
<dbReference type="GO" id="GO:0005524">
    <property type="term" value="F:ATP binding"/>
    <property type="evidence" value="ECO:0007669"/>
    <property type="project" value="InterPro"/>
</dbReference>
<dbReference type="AlphaFoldDB" id="A0AAJ5WLV6"/>
<dbReference type="SUPFAM" id="SSF56091">
    <property type="entry name" value="DNA ligase/mRNA capping enzyme, catalytic domain"/>
    <property type="match status" value="1"/>
</dbReference>
<name>A0AAJ5WLV6_9BACT</name>
<evidence type="ECO:0000313" key="7">
    <source>
        <dbReference type="Proteomes" id="UP001220610"/>
    </source>
</evidence>
<evidence type="ECO:0000313" key="6">
    <source>
        <dbReference type="EMBL" id="WEK33489.1"/>
    </source>
</evidence>
<keyword evidence="3 6" id="KW-0436">Ligase</keyword>
<proteinExistence type="inferred from homology"/>
<dbReference type="PANTHER" id="PTHR45674">
    <property type="entry name" value="DNA LIGASE 1/3 FAMILY MEMBER"/>
    <property type="match status" value="1"/>
</dbReference>
<dbReference type="SUPFAM" id="SSF50249">
    <property type="entry name" value="Nucleic acid-binding proteins"/>
    <property type="match status" value="1"/>
</dbReference>
<dbReference type="GO" id="GO:0006310">
    <property type="term" value="P:DNA recombination"/>
    <property type="evidence" value="ECO:0007669"/>
    <property type="project" value="InterPro"/>
</dbReference>
<evidence type="ECO:0000259" key="5">
    <source>
        <dbReference type="PROSITE" id="PS50160"/>
    </source>
</evidence>
<evidence type="ECO:0000256" key="4">
    <source>
        <dbReference type="ARBA" id="ARBA00034003"/>
    </source>
</evidence>
<dbReference type="PROSITE" id="PS50160">
    <property type="entry name" value="DNA_LIGASE_A3"/>
    <property type="match status" value="1"/>
</dbReference>
<dbReference type="Gene3D" id="3.30.1490.70">
    <property type="match status" value="1"/>
</dbReference>
<dbReference type="InterPro" id="IPR050191">
    <property type="entry name" value="ATP-dep_DNA_ligase"/>
</dbReference>
<dbReference type="CDD" id="cd07906">
    <property type="entry name" value="Adenylation_DNA_ligase_LigD_LigC"/>
    <property type="match status" value="1"/>
</dbReference>
<evidence type="ECO:0000256" key="3">
    <source>
        <dbReference type="ARBA" id="ARBA00022598"/>
    </source>
</evidence>
<dbReference type="Gene3D" id="3.30.470.30">
    <property type="entry name" value="DNA ligase/mRNA capping enzyme"/>
    <property type="match status" value="1"/>
</dbReference>
<evidence type="ECO:0000256" key="2">
    <source>
        <dbReference type="ARBA" id="ARBA00012727"/>
    </source>
</evidence>
<gene>
    <name evidence="6" type="primary">ligD</name>
    <name evidence="6" type="ORF">P0Y53_13440</name>
</gene>